<evidence type="ECO:0000313" key="1">
    <source>
        <dbReference type="EMBL" id="OJI97898.1"/>
    </source>
</evidence>
<dbReference type="RefSeq" id="XP_040663661.1">
    <property type="nucleotide sequence ID" value="XM_040812901.1"/>
</dbReference>
<keyword evidence="2" id="KW-1185">Reference proteome</keyword>
<protein>
    <submittedName>
        <fullName evidence="1">Uncharacterized protein</fullName>
    </submittedName>
</protein>
<dbReference type="EMBL" id="KV878126">
    <property type="protein sequence ID" value="OJI97898.1"/>
    <property type="molecule type" value="Genomic_DNA"/>
</dbReference>
<organism evidence="1 2">
    <name type="scientific">Aspergillus versicolor CBS 583.65</name>
    <dbReference type="NCBI Taxonomy" id="1036611"/>
    <lineage>
        <taxon>Eukaryota</taxon>
        <taxon>Fungi</taxon>
        <taxon>Dikarya</taxon>
        <taxon>Ascomycota</taxon>
        <taxon>Pezizomycotina</taxon>
        <taxon>Eurotiomycetes</taxon>
        <taxon>Eurotiomycetidae</taxon>
        <taxon>Eurotiales</taxon>
        <taxon>Aspergillaceae</taxon>
        <taxon>Aspergillus</taxon>
        <taxon>Aspergillus subgen. Nidulantes</taxon>
    </lineage>
</organism>
<dbReference type="Proteomes" id="UP000184073">
    <property type="component" value="Unassembled WGS sequence"/>
</dbReference>
<sequence length="110" mass="12344">MSTPKSRQKQTEPPSLGANHRIVLRICAWTHLYPKFRGCDWPIFPDLSQRSTNGVALVPGSRDTPLARSGRAVLFVYPCYGLLLGQGQCFYQQPAVAQPHQERHARTIEA</sequence>
<evidence type="ECO:0000313" key="2">
    <source>
        <dbReference type="Proteomes" id="UP000184073"/>
    </source>
</evidence>
<dbReference type="VEuPathDB" id="FungiDB:ASPVEDRAFT_437752"/>
<reference evidence="2" key="1">
    <citation type="journal article" date="2017" name="Genome Biol.">
        <title>Comparative genomics reveals high biological diversity and specific adaptations in the industrially and medically important fungal genus Aspergillus.</title>
        <authorList>
            <person name="de Vries R.P."/>
            <person name="Riley R."/>
            <person name="Wiebenga A."/>
            <person name="Aguilar-Osorio G."/>
            <person name="Amillis S."/>
            <person name="Uchima C.A."/>
            <person name="Anderluh G."/>
            <person name="Asadollahi M."/>
            <person name="Askin M."/>
            <person name="Barry K."/>
            <person name="Battaglia E."/>
            <person name="Bayram O."/>
            <person name="Benocci T."/>
            <person name="Braus-Stromeyer S.A."/>
            <person name="Caldana C."/>
            <person name="Canovas D."/>
            <person name="Cerqueira G.C."/>
            <person name="Chen F."/>
            <person name="Chen W."/>
            <person name="Choi C."/>
            <person name="Clum A."/>
            <person name="Dos Santos R.A."/>
            <person name="Damasio A.R."/>
            <person name="Diallinas G."/>
            <person name="Emri T."/>
            <person name="Fekete E."/>
            <person name="Flipphi M."/>
            <person name="Freyberg S."/>
            <person name="Gallo A."/>
            <person name="Gournas C."/>
            <person name="Habgood R."/>
            <person name="Hainaut M."/>
            <person name="Harispe M.L."/>
            <person name="Henrissat B."/>
            <person name="Hilden K.S."/>
            <person name="Hope R."/>
            <person name="Hossain A."/>
            <person name="Karabika E."/>
            <person name="Karaffa L."/>
            <person name="Karanyi Z."/>
            <person name="Krasevec N."/>
            <person name="Kuo A."/>
            <person name="Kusch H."/>
            <person name="LaButti K."/>
            <person name="Lagendijk E.L."/>
            <person name="Lapidus A."/>
            <person name="Levasseur A."/>
            <person name="Lindquist E."/>
            <person name="Lipzen A."/>
            <person name="Logrieco A.F."/>
            <person name="MacCabe A."/>
            <person name="Maekelae M.R."/>
            <person name="Malavazi I."/>
            <person name="Melin P."/>
            <person name="Meyer V."/>
            <person name="Mielnichuk N."/>
            <person name="Miskei M."/>
            <person name="Molnar A.P."/>
            <person name="Mule G."/>
            <person name="Ngan C.Y."/>
            <person name="Orejas M."/>
            <person name="Orosz E."/>
            <person name="Ouedraogo J.P."/>
            <person name="Overkamp K.M."/>
            <person name="Park H.-S."/>
            <person name="Perrone G."/>
            <person name="Piumi F."/>
            <person name="Punt P.J."/>
            <person name="Ram A.F."/>
            <person name="Ramon A."/>
            <person name="Rauscher S."/>
            <person name="Record E."/>
            <person name="Riano-Pachon D.M."/>
            <person name="Robert V."/>
            <person name="Roehrig J."/>
            <person name="Ruller R."/>
            <person name="Salamov A."/>
            <person name="Salih N.S."/>
            <person name="Samson R.A."/>
            <person name="Sandor E."/>
            <person name="Sanguinetti M."/>
            <person name="Schuetze T."/>
            <person name="Sepcic K."/>
            <person name="Shelest E."/>
            <person name="Sherlock G."/>
            <person name="Sophianopoulou V."/>
            <person name="Squina F.M."/>
            <person name="Sun H."/>
            <person name="Susca A."/>
            <person name="Todd R.B."/>
            <person name="Tsang A."/>
            <person name="Unkles S.E."/>
            <person name="van de Wiele N."/>
            <person name="van Rossen-Uffink D."/>
            <person name="Oliveira J.V."/>
            <person name="Vesth T.C."/>
            <person name="Visser J."/>
            <person name="Yu J.-H."/>
            <person name="Zhou M."/>
            <person name="Andersen M.R."/>
            <person name="Archer D.B."/>
            <person name="Baker S.E."/>
            <person name="Benoit I."/>
            <person name="Brakhage A.A."/>
            <person name="Braus G.H."/>
            <person name="Fischer R."/>
            <person name="Frisvad J.C."/>
            <person name="Goldman G.H."/>
            <person name="Houbraken J."/>
            <person name="Oakley B."/>
            <person name="Pocsi I."/>
            <person name="Scazzocchio C."/>
            <person name="Seiboth B."/>
            <person name="vanKuyk P.A."/>
            <person name="Wortman J."/>
            <person name="Dyer P.S."/>
            <person name="Grigoriev I.V."/>
        </authorList>
    </citation>
    <scope>NUCLEOTIDE SEQUENCE [LARGE SCALE GENOMIC DNA]</scope>
    <source>
        <strain evidence="2">CBS 583.65</strain>
    </source>
</reference>
<proteinExistence type="predicted"/>
<dbReference type="GeneID" id="63728412"/>
<accession>A0A1L9P8S7</accession>
<gene>
    <name evidence="1" type="ORF">ASPVEDRAFT_437752</name>
</gene>
<dbReference type="AlphaFoldDB" id="A0A1L9P8S7"/>
<name>A0A1L9P8S7_ASPVE</name>